<dbReference type="OrthoDB" id="285635at2157"/>
<dbReference type="RefSeq" id="WP_170094376.1">
    <property type="nucleotide sequence ID" value="NZ_WOYG01000001.1"/>
</dbReference>
<evidence type="ECO:0008006" key="3">
    <source>
        <dbReference type="Google" id="ProtNLM"/>
    </source>
</evidence>
<dbReference type="AlphaFoldDB" id="A0A847UBB9"/>
<dbReference type="EMBL" id="WOYG01000001">
    <property type="protein sequence ID" value="NLV10705.1"/>
    <property type="molecule type" value="Genomic_DNA"/>
</dbReference>
<evidence type="ECO:0000313" key="2">
    <source>
        <dbReference type="Proteomes" id="UP000608662"/>
    </source>
</evidence>
<accession>A0A847UBB9</accession>
<protein>
    <recommendedName>
        <fullName evidence="3">PadR family transcriptional regulator</fullName>
    </recommendedName>
</protein>
<dbReference type="Proteomes" id="UP000608662">
    <property type="component" value="Unassembled WGS sequence"/>
</dbReference>
<proteinExistence type="predicted"/>
<sequence length="103" mass="11741">MGPSDDDDVPRINTELQILKFMSDYDIPLQPRQIFGGMIVKEDVTFSYGTLQNKLSDLVEAGDLDRVKIDRDGSVDVMDDNEGGRANYLITERGKERIEREYP</sequence>
<organism evidence="1 2">
    <name type="scientific">Halomicrobium mukohataei</name>
    <dbReference type="NCBI Taxonomy" id="57705"/>
    <lineage>
        <taxon>Archaea</taxon>
        <taxon>Methanobacteriati</taxon>
        <taxon>Methanobacteriota</taxon>
        <taxon>Stenosarchaea group</taxon>
        <taxon>Halobacteria</taxon>
        <taxon>Halobacteriales</taxon>
        <taxon>Haloarculaceae</taxon>
        <taxon>Halomicrobium</taxon>
    </lineage>
</organism>
<reference evidence="1" key="1">
    <citation type="submission" date="2019-12" db="EMBL/GenBank/DDBJ databases">
        <title>Whole-genome sequence of Halomicrobium mukohataei pws1.</title>
        <authorList>
            <person name="Verma D.K."/>
            <person name="Gopal K."/>
            <person name="Prasad E.S."/>
        </authorList>
    </citation>
    <scope>NUCLEOTIDE SEQUENCE</scope>
    <source>
        <strain evidence="1">Pws1</strain>
    </source>
</reference>
<evidence type="ECO:0000313" key="1">
    <source>
        <dbReference type="EMBL" id="NLV10705.1"/>
    </source>
</evidence>
<name>A0A847UBB9_9EURY</name>
<gene>
    <name evidence="1" type="ORF">GOC74_12300</name>
</gene>
<comment type="caution">
    <text evidence="1">The sequence shown here is derived from an EMBL/GenBank/DDBJ whole genome shotgun (WGS) entry which is preliminary data.</text>
</comment>